<evidence type="ECO:0000313" key="2">
    <source>
        <dbReference type="Proteomes" id="UP000799757"/>
    </source>
</evidence>
<name>A0A6A6XRG9_9PLEO</name>
<reference evidence="1" key="1">
    <citation type="journal article" date="2020" name="Stud. Mycol.">
        <title>101 Dothideomycetes genomes: a test case for predicting lifestyles and emergence of pathogens.</title>
        <authorList>
            <person name="Haridas S."/>
            <person name="Albert R."/>
            <person name="Binder M."/>
            <person name="Bloem J."/>
            <person name="Labutti K."/>
            <person name="Salamov A."/>
            <person name="Andreopoulos B."/>
            <person name="Baker S."/>
            <person name="Barry K."/>
            <person name="Bills G."/>
            <person name="Bluhm B."/>
            <person name="Cannon C."/>
            <person name="Castanera R."/>
            <person name="Culley D."/>
            <person name="Daum C."/>
            <person name="Ezra D."/>
            <person name="Gonzalez J."/>
            <person name="Henrissat B."/>
            <person name="Kuo A."/>
            <person name="Liang C."/>
            <person name="Lipzen A."/>
            <person name="Lutzoni F."/>
            <person name="Magnuson J."/>
            <person name="Mondo S."/>
            <person name="Nolan M."/>
            <person name="Ohm R."/>
            <person name="Pangilinan J."/>
            <person name="Park H.-J."/>
            <person name="Ramirez L."/>
            <person name="Alfaro M."/>
            <person name="Sun H."/>
            <person name="Tritt A."/>
            <person name="Yoshinaga Y."/>
            <person name="Zwiers L.-H."/>
            <person name="Turgeon B."/>
            <person name="Goodwin S."/>
            <person name="Spatafora J."/>
            <person name="Crous P."/>
            <person name="Grigoriev I."/>
        </authorList>
    </citation>
    <scope>NUCLEOTIDE SEQUENCE</scope>
    <source>
        <strain evidence="1">CBS 109.77</strain>
    </source>
</reference>
<dbReference type="GO" id="GO:0008270">
    <property type="term" value="F:zinc ion binding"/>
    <property type="evidence" value="ECO:0007669"/>
    <property type="project" value="InterPro"/>
</dbReference>
<dbReference type="SUPFAM" id="SSF57701">
    <property type="entry name" value="Zn2/Cys6 DNA-binding domain"/>
    <property type="match status" value="1"/>
</dbReference>
<dbReference type="GO" id="GO:0000981">
    <property type="term" value="F:DNA-binding transcription factor activity, RNA polymerase II-specific"/>
    <property type="evidence" value="ECO:0007669"/>
    <property type="project" value="InterPro"/>
</dbReference>
<evidence type="ECO:0000313" key="1">
    <source>
        <dbReference type="EMBL" id="KAF2798147.1"/>
    </source>
</evidence>
<accession>A0A6A6XRG9</accession>
<organism evidence="1 2">
    <name type="scientific">Melanomma pulvis-pyrius CBS 109.77</name>
    <dbReference type="NCBI Taxonomy" id="1314802"/>
    <lineage>
        <taxon>Eukaryota</taxon>
        <taxon>Fungi</taxon>
        <taxon>Dikarya</taxon>
        <taxon>Ascomycota</taxon>
        <taxon>Pezizomycotina</taxon>
        <taxon>Dothideomycetes</taxon>
        <taxon>Pleosporomycetidae</taxon>
        <taxon>Pleosporales</taxon>
        <taxon>Melanommataceae</taxon>
        <taxon>Melanomma</taxon>
    </lineage>
</organism>
<dbReference type="AlphaFoldDB" id="A0A6A6XRG9"/>
<protein>
    <recommendedName>
        <fullName evidence="3">Zn(2)-C6 fungal-type domain-containing protein</fullName>
    </recommendedName>
</protein>
<proteinExistence type="predicted"/>
<keyword evidence="2" id="KW-1185">Reference proteome</keyword>
<dbReference type="EMBL" id="MU001790">
    <property type="protein sequence ID" value="KAF2798147.1"/>
    <property type="molecule type" value="Genomic_DNA"/>
</dbReference>
<dbReference type="InterPro" id="IPR036864">
    <property type="entry name" value="Zn2-C6_fun-type_DNA-bd_sf"/>
</dbReference>
<sequence>MAGLHNEYGSLDDTMVEPLFELDDFFGERLLNVTSDSTPEPSPTMLFQPCREMERFPYSGTASLDCTNGTASEEVISYDTLSQEPKAAIESVQQFQVQHPSDVVQPHQDVAFDLEQNQRKINELLNERMRLIQRSQYSQSVKHGGKQGNQDLRIFLDSAILATEQDKAVDRTSQGKVSTFAGLTQNDVQHLNSCDIGLFETTITTILDPAYPSVDGLPNMTRPYRSDFEISGLSYITTTEPDTALDPTFLVAGNQLNEAFVDHSPSSFANLPNTDGGPIQLDNGPLDLNDTVLLDQSYSKTDIQHNVTLINSSSSSLTQLSNDTTTWPWRQGRPYYLGTSTPPALPRTALAFTPSYSVITPDRPFPNTPQSIASLKSPYLDPLGPAQEKLTATRKRGRQCGADRKKQIPNIRQLSKHTGAPESFFDTLCFNEGPAPKRKCTKAQREHKSHVKKAGGSCFLCFFRKLKCSGNRPCTNCMIQRDKHAYSSTNFMWTCDVRGKLADIDLFSNTPLFKGISRCEATRALNSKFPDCNNPIWRFSYMFSLMDVLESWKCKNITDKGMNDPLDTMRIFSYTHSIVRRKDLLFRLASELKQVFVLFETIFVGACELVFANSDRLYMLPRKEDAIMYSRFMLNEMQWLAETLSLPPAVADYIRLVIRSRLKLFYAQGTESDPSKVTRSDVGLNAVVDYVKRFSSLSLKEKRDYISPTAHLPQEKDLVFLGIDRTLSGSRVDERSCLLSRCNIDIECHPKILEPSTSETDTSETGSLQADSAATNHCCCAWIFDSIPPYILDFFGHSAHSFALLLHVEDRTVTLGEGNLEAIKLSARVFTSYEFGPRSMDNAVLRKRKVIFRQALLKAFRRSFFCMDMRHQERGTPSGEQLKMEAKGHRQALLLLILYATARYYQEFWEHKGKEMAKADGIRKLIDQFSCWIREDSGFQITRWLFNGLQLLGLL</sequence>
<evidence type="ECO:0008006" key="3">
    <source>
        <dbReference type="Google" id="ProtNLM"/>
    </source>
</evidence>
<dbReference type="Proteomes" id="UP000799757">
    <property type="component" value="Unassembled WGS sequence"/>
</dbReference>
<dbReference type="OrthoDB" id="3937761at2759"/>
<gene>
    <name evidence="1" type="ORF">K505DRAFT_371945</name>
</gene>